<dbReference type="EnsemblMetazoa" id="ASIC009959-RA">
    <property type="protein sequence ID" value="ASIC009959-PA"/>
    <property type="gene ID" value="ASIC009959"/>
</dbReference>
<reference evidence="1 3" key="1">
    <citation type="journal article" date="2014" name="BMC Genomics">
        <title>Genome sequence of Anopheles sinensis provides insight into genetics basis of mosquito competence for malaria parasites.</title>
        <authorList>
            <person name="Zhou D."/>
            <person name="Zhang D."/>
            <person name="Ding G."/>
            <person name="Shi L."/>
            <person name="Hou Q."/>
            <person name="Ye Y."/>
            <person name="Xu Y."/>
            <person name="Zhou H."/>
            <person name="Xiong C."/>
            <person name="Li S."/>
            <person name="Yu J."/>
            <person name="Hong S."/>
            <person name="Yu X."/>
            <person name="Zou P."/>
            <person name="Chen C."/>
            <person name="Chang X."/>
            <person name="Wang W."/>
            <person name="Lv Y."/>
            <person name="Sun Y."/>
            <person name="Ma L."/>
            <person name="Shen B."/>
            <person name="Zhu C."/>
        </authorList>
    </citation>
    <scope>NUCLEOTIDE SEQUENCE [LARGE SCALE GENOMIC DNA]</scope>
</reference>
<keyword evidence="3" id="KW-1185">Reference proteome</keyword>
<dbReference type="Proteomes" id="UP000030765">
    <property type="component" value="Unassembled WGS sequence"/>
</dbReference>
<evidence type="ECO:0000313" key="1">
    <source>
        <dbReference type="EMBL" id="KFB42278.1"/>
    </source>
</evidence>
<evidence type="ECO:0000313" key="2">
    <source>
        <dbReference type="EnsemblMetazoa" id="ASIC009959-PA"/>
    </source>
</evidence>
<gene>
    <name evidence="1" type="ORF">ZHAS_00009959</name>
</gene>
<dbReference type="AlphaFoldDB" id="A0A084VWD4"/>
<organism evidence="1">
    <name type="scientific">Anopheles sinensis</name>
    <name type="common">Mosquito</name>
    <dbReference type="NCBI Taxonomy" id="74873"/>
    <lineage>
        <taxon>Eukaryota</taxon>
        <taxon>Metazoa</taxon>
        <taxon>Ecdysozoa</taxon>
        <taxon>Arthropoda</taxon>
        <taxon>Hexapoda</taxon>
        <taxon>Insecta</taxon>
        <taxon>Pterygota</taxon>
        <taxon>Neoptera</taxon>
        <taxon>Endopterygota</taxon>
        <taxon>Diptera</taxon>
        <taxon>Nematocera</taxon>
        <taxon>Culicoidea</taxon>
        <taxon>Culicidae</taxon>
        <taxon>Anophelinae</taxon>
        <taxon>Anopheles</taxon>
    </lineage>
</organism>
<sequence>MVLMMMMLMEAPGGIPKVTSLLVKRDDGDDRVWLFSPTRTTSRHADVFPESSSIFPTISGRLRVHCIRCIGSVDKPGTQGLGPQLVGMGCQPEG</sequence>
<dbReference type="VEuPathDB" id="VectorBase:ASIC009959"/>
<proteinExistence type="predicted"/>
<reference evidence="2" key="2">
    <citation type="submission" date="2020-05" db="UniProtKB">
        <authorList>
            <consortium name="EnsemblMetazoa"/>
        </authorList>
    </citation>
    <scope>IDENTIFICATION</scope>
</reference>
<dbReference type="EMBL" id="KE525174">
    <property type="protein sequence ID" value="KFB42278.1"/>
    <property type="molecule type" value="Genomic_DNA"/>
</dbReference>
<dbReference type="EMBL" id="ATLV01017571">
    <property type="status" value="NOT_ANNOTATED_CDS"/>
    <property type="molecule type" value="Genomic_DNA"/>
</dbReference>
<evidence type="ECO:0000313" key="3">
    <source>
        <dbReference type="Proteomes" id="UP000030765"/>
    </source>
</evidence>
<name>A0A084VWD4_ANOSI</name>
<accession>A0A084VWD4</accession>
<protein>
    <submittedName>
        <fullName evidence="1 2">Glutamate dehydrogenase</fullName>
    </submittedName>
</protein>